<dbReference type="GO" id="GO:0043565">
    <property type="term" value="F:sequence-specific DNA binding"/>
    <property type="evidence" value="ECO:0007669"/>
    <property type="project" value="InterPro"/>
</dbReference>
<comment type="caution">
    <text evidence="7">The sequence shown here is derived from an EMBL/GenBank/DDBJ whole genome shotgun (WGS) entry which is preliminary data.</text>
</comment>
<dbReference type="SUPFAM" id="SSF46689">
    <property type="entry name" value="Homeodomain-like"/>
    <property type="match status" value="2"/>
</dbReference>
<dbReference type="Gene3D" id="3.40.50.2300">
    <property type="match status" value="1"/>
</dbReference>
<reference evidence="7 8" key="1">
    <citation type="submission" date="2019-03" db="EMBL/GenBank/DDBJ databases">
        <title>This is whole genome sequence of Paenibacillus sp MS74 strain.</title>
        <authorList>
            <person name="Trinh H.N."/>
        </authorList>
    </citation>
    <scope>NUCLEOTIDE SEQUENCE [LARGE SCALE GENOMIC DNA]</scope>
    <source>
        <strain evidence="7 8">MS74</strain>
    </source>
</reference>
<evidence type="ECO:0000256" key="3">
    <source>
        <dbReference type="ARBA" id="ARBA00023163"/>
    </source>
</evidence>
<evidence type="ECO:0000313" key="8">
    <source>
        <dbReference type="Proteomes" id="UP000295636"/>
    </source>
</evidence>
<feature type="domain" description="Response regulatory" evidence="6">
    <location>
        <begin position="2"/>
        <end position="119"/>
    </location>
</feature>
<dbReference type="PANTHER" id="PTHR43280:SF10">
    <property type="entry name" value="REGULATORY PROTEIN POCR"/>
    <property type="match status" value="1"/>
</dbReference>
<dbReference type="GO" id="GO:0000160">
    <property type="term" value="P:phosphorelay signal transduction system"/>
    <property type="evidence" value="ECO:0007669"/>
    <property type="project" value="InterPro"/>
</dbReference>
<dbReference type="Pfam" id="PF12833">
    <property type="entry name" value="HTH_18"/>
    <property type="match status" value="1"/>
</dbReference>
<dbReference type="InterPro" id="IPR001789">
    <property type="entry name" value="Sig_transdc_resp-reg_receiver"/>
</dbReference>
<dbReference type="PROSITE" id="PS50110">
    <property type="entry name" value="RESPONSE_REGULATORY"/>
    <property type="match status" value="1"/>
</dbReference>
<proteinExistence type="predicted"/>
<dbReference type="SMART" id="SM00448">
    <property type="entry name" value="REC"/>
    <property type="match status" value="1"/>
</dbReference>
<evidence type="ECO:0000256" key="1">
    <source>
        <dbReference type="ARBA" id="ARBA00023015"/>
    </source>
</evidence>
<sequence length="520" mass="59104">MKMVIADDENLVRVSLKSMIKDMETSWQIVGEATNGEELLAMVAEHEPNIVIADIRMPKLNGLEAIRLGRTISPLTNWVILSGFSDFTYAQQALKLGVSEYLLKPVDPVELEKTLNHIYKDNKEYITLLNQQFENNLFALCHGLTSLKHEERSSMLYQGKFIGWTFHIDSVLPANGDSDIQQQFYKELRACMENELVCGMNLALLALANGELAAVGAWDPVRCQEAKRRVADFFGKLEPIIGRYRSAETTLTIMQTGECQGFEAVNCRLQQLQQWSDLRAVCGIGRSLEYTELKNEAALANKAEAARLLCAIGQYLRDGMYLNYHNTVNELEALLQKSELFAAETTRESIRLYVTRALGLNLPDSRLVPGAQTLPEQERTTEPLTVHRLIQELRQYGEQVLREKSAKESAPVDLVKEVIHYMEQHYMDDIGIGQIAGVLNVSANYLSGLFHKKTGVMFVKYLTRIRMLKAKELLMNTNLQVRQVAEQVGYYSTRHFTKLFTQTFGYYPSDYRKNQLQSGF</sequence>
<keyword evidence="3" id="KW-0804">Transcription</keyword>
<dbReference type="SMART" id="SM00342">
    <property type="entry name" value="HTH_ARAC"/>
    <property type="match status" value="1"/>
</dbReference>
<dbReference type="PANTHER" id="PTHR43280">
    <property type="entry name" value="ARAC-FAMILY TRANSCRIPTIONAL REGULATOR"/>
    <property type="match status" value="1"/>
</dbReference>
<dbReference type="EMBL" id="SMRT01000002">
    <property type="protein sequence ID" value="TDF99667.1"/>
    <property type="molecule type" value="Genomic_DNA"/>
</dbReference>
<dbReference type="Gene3D" id="1.10.10.60">
    <property type="entry name" value="Homeodomain-like"/>
    <property type="match status" value="2"/>
</dbReference>
<accession>A0A4R5KX90</accession>
<feature type="domain" description="HTH araC/xylS-type" evidence="5">
    <location>
        <begin position="416"/>
        <end position="514"/>
    </location>
</feature>
<dbReference type="Pfam" id="PF00072">
    <property type="entry name" value="Response_reg"/>
    <property type="match status" value="1"/>
</dbReference>
<dbReference type="Proteomes" id="UP000295636">
    <property type="component" value="Unassembled WGS sequence"/>
</dbReference>
<dbReference type="GO" id="GO:0003700">
    <property type="term" value="F:DNA-binding transcription factor activity"/>
    <property type="evidence" value="ECO:0007669"/>
    <property type="project" value="InterPro"/>
</dbReference>
<evidence type="ECO:0000256" key="2">
    <source>
        <dbReference type="ARBA" id="ARBA00023125"/>
    </source>
</evidence>
<name>A0A4R5KX90_9BACL</name>
<evidence type="ECO:0000256" key="4">
    <source>
        <dbReference type="PROSITE-ProRule" id="PRU00169"/>
    </source>
</evidence>
<dbReference type="PRINTS" id="PR00032">
    <property type="entry name" value="HTHARAC"/>
</dbReference>
<dbReference type="CDD" id="cd17536">
    <property type="entry name" value="REC_YesN-like"/>
    <property type="match status" value="1"/>
</dbReference>
<gene>
    <name evidence="7" type="ORF">E1757_07510</name>
</gene>
<dbReference type="InterPro" id="IPR020449">
    <property type="entry name" value="Tscrpt_reg_AraC-type_HTH"/>
</dbReference>
<dbReference type="AlphaFoldDB" id="A0A4R5KX90"/>
<dbReference type="SUPFAM" id="SSF52172">
    <property type="entry name" value="CheY-like"/>
    <property type="match status" value="1"/>
</dbReference>
<feature type="modified residue" description="4-aspartylphosphate" evidence="4">
    <location>
        <position position="54"/>
    </location>
</feature>
<dbReference type="RefSeq" id="WP_133226268.1">
    <property type="nucleotide sequence ID" value="NZ_SMRT01000002.1"/>
</dbReference>
<evidence type="ECO:0000313" key="7">
    <source>
        <dbReference type="EMBL" id="TDF99667.1"/>
    </source>
</evidence>
<dbReference type="InterPro" id="IPR011006">
    <property type="entry name" value="CheY-like_superfamily"/>
</dbReference>
<protein>
    <submittedName>
        <fullName evidence="7">Response regulator</fullName>
    </submittedName>
</protein>
<keyword evidence="4" id="KW-0597">Phosphoprotein</keyword>
<dbReference type="OrthoDB" id="2546565at2"/>
<evidence type="ECO:0000259" key="6">
    <source>
        <dbReference type="PROSITE" id="PS50110"/>
    </source>
</evidence>
<keyword evidence="2" id="KW-0238">DNA-binding</keyword>
<keyword evidence="1" id="KW-0805">Transcription regulation</keyword>
<dbReference type="InterPro" id="IPR009057">
    <property type="entry name" value="Homeodomain-like_sf"/>
</dbReference>
<organism evidence="7 8">
    <name type="scientific">Paenibacillus piri</name>
    <dbReference type="NCBI Taxonomy" id="2547395"/>
    <lineage>
        <taxon>Bacteria</taxon>
        <taxon>Bacillati</taxon>
        <taxon>Bacillota</taxon>
        <taxon>Bacilli</taxon>
        <taxon>Bacillales</taxon>
        <taxon>Paenibacillaceae</taxon>
        <taxon>Paenibacillus</taxon>
    </lineage>
</organism>
<dbReference type="PROSITE" id="PS01124">
    <property type="entry name" value="HTH_ARAC_FAMILY_2"/>
    <property type="match status" value="1"/>
</dbReference>
<keyword evidence="8" id="KW-1185">Reference proteome</keyword>
<dbReference type="InterPro" id="IPR018060">
    <property type="entry name" value="HTH_AraC"/>
</dbReference>
<evidence type="ECO:0000259" key="5">
    <source>
        <dbReference type="PROSITE" id="PS01124"/>
    </source>
</evidence>